<dbReference type="HOGENOM" id="CLU_2619274_0_0_6"/>
<protein>
    <submittedName>
        <fullName evidence="8">Putative periplasmic or secreted lipoprotein</fullName>
    </submittedName>
</protein>
<evidence type="ECO:0000313" key="9">
    <source>
        <dbReference type="Proteomes" id="UP000011859"/>
    </source>
</evidence>
<dbReference type="SUPFAM" id="SSF54786">
    <property type="entry name" value="YcfA/nrd intein domain"/>
    <property type="match status" value="1"/>
</dbReference>
<dbReference type="RefSeq" id="WP_015447944.1">
    <property type="nucleotide sequence ID" value="NZ_CP088918.1"/>
</dbReference>
<dbReference type="AlphaFoldDB" id="M4NEL3"/>
<dbReference type="GO" id="GO:0003729">
    <property type="term" value="F:mRNA binding"/>
    <property type="evidence" value="ECO:0007669"/>
    <property type="project" value="InterPro"/>
</dbReference>
<dbReference type="eggNOG" id="COG1724">
    <property type="taxonomic scope" value="Bacteria"/>
</dbReference>
<comment type="similarity">
    <text evidence="1">Belongs to the HicA mRNA interferase family.</text>
</comment>
<dbReference type="InterPro" id="IPR012933">
    <property type="entry name" value="HicA_mRNA_interferase"/>
</dbReference>
<reference evidence="8 9" key="1">
    <citation type="submission" date="2012-04" db="EMBL/GenBank/DDBJ databases">
        <title>Complete genome of Rhodanobacter sp. 2APBS1.</title>
        <authorList>
            <consortium name="US DOE Joint Genome Institute"/>
            <person name="Huntemann M."/>
            <person name="Wei C.-L."/>
            <person name="Han J."/>
            <person name="Detter J.C."/>
            <person name="Han C."/>
            <person name="Tapia R."/>
            <person name="Munk A.C.C."/>
            <person name="Chen A."/>
            <person name="Krypides N."/>
            <person name="Mavromatis K."/>
            <person name="Markowitz V."/>
            <person name="Szeto E."/>
            <person name="Ivanova N."/>
            <person name="Mikhailova N."/>
            <person name="Ovchinnikova G."/>
            <person name="Pagani I."/>
            <person name="Pati A."/>
            <person name="Goodwin L."/>
            <person name="Peters L."/>
            <person name="Pitluck S."/>
            <person name="Woyke T."/>
            <person name="Prakash O."/>
            <person name="Elkins J."/>
            <person name="Brown S."/>
            <person name="Palumbo A."/>
            <person name="Hemme C."/>
            <person name="Zhou J."/>
            <person name="Watson D."/>
            <person name="Jardine P."/>
            <person name="Kostka J."/>
            <person name="Green S."/>
        </authorList>
    </citation>
    <scope>NUCLEOTIDE SEQUENCE [LARGE SCALE GENOMIC DNA]</scope>
    <source>
        <strain evidence="8 9">2APBS1</strain>
    </source>
</reference>
<evidence type="ECO:0000256" key="4">
    <source>
        <dbReference type="ARBA" id="ARBA00022759"/>
    </source>
</evidence>
<keyword evidence="4" id="KW-0255">Endonuclease</keyword>
<keyword evidence="8" id="KW-0449">Lipoprotein</keyword>
<dbReference type="EMBL" id="CP003470">
    <property type="protein sequence ID" value="AGG89275.1"/>
    <property type="molecule type" value="Genomic_DNA"/>
</dbReference>
<keyword evidence="3" id="KW-0540">Nuclease</keyword>
<keyword evidence="6" id="KW-0694">RNA-binding</keyword>
<evidence type="ECO:0000313" key="8">
    <source>
        <dbReference type="EMBL" id="AGG89275.1"/>
    </source>
</evidence>
<evidence type="ECO:0000256" key="1">
    <source>
        <dbReference type="ARBA" id="ARBA00006620"/>
    </source>
</evidence>
<dbReference type="Proteomes" id="UP000011859">
    <property type="component" value="Chromosome"/>
</dbReference>
<name>M4NEL3_9GAMM</name>
<dbReference type="OrthoDB" id="9181824at2"/>
<sequence>MGGKPQLDCRAVKSLLKMLGFSKVRQDGSHEHYQMMARGHMRTVTVDCPKAPFSHDLVHSMARQAGLKQSEFYAASNGMMPSPWP</sequence>
<dbReference type="Gene3D" id="3.30.920.30">
    <property type="entry name" value="Hypothetical protein"/>
    <property type="match status" value="1"/>
</dbReference>
<proteinExistence type="inferred from homology"/>
<evidence type="ECO:0000256" key="7">
    <source>
        <dbReference type="ARBA" id="ARBA00023016"/>
    </source>
</evidence>
<evidence type="ECO:0000256" key="2">
    <source>
        <dbReference type="ARBA" id="ARBA00022649"/>
    </source>
</evidence>
<dbReference type="GO" id="GO:0016787">
    <property type="term" value="F:hydrolase activity"/>
    <property type="evidence" value="ECO:0007669"/>
    <property type="project" value="UniProtKB-KW"/>
</dbReference>
<evidence type="ECO:0000256" key="5">
    <source>
        <dbReference type="ARBA" id="ARBA00022801"/>
    </source>
</evidence>
<dbReference type="KEGG" id="rhd:R2APBS1_2161"/>
<dbReference type="Pfam" id="PF07927">
    <property type="entry name" value="HicA_toxin"/>
    <property type="match status" value="1"/>
</dbReference>
<evidence type="ECO:0000256" key="6">
    <source>
        <dbReference type="ARBA" id="ARBA00022884"/>
    </source>
</evidence>
<keyword evidence="9" id="KW-1185">Reference proteome</keyword>
<evidence type="ECO:0000256" key="3">
    <source>
        <dbReference type="ARBA" id="ARBA00022722"/>
    </source>
</evidence>
<keyword evidence="7" id="KW-0346">Stress response</keyword>
<dbReference type="GO" id="GO:0004519">
    <property type="term" value="F:endonuclease activity"/>
    <property type="evidence" value="ECO:0007669"/>
    <property type="project" value="UniProtKB-KW"/>
</dbReference>
<keyword evidence="5" id="KW-0378">Hydrolase</keyword>
<keyword evidence="2" id="KW-1277">Toxin-antitoxin system</keyword>
<dbReference type="InterPro" id="IPR038570">
    <property type="entry name" value="HicA_sf"/>
</dbReference>
<dbReference type="STRING" id="666685.R2APBS1_2161"/>
<accession>M4NEL3</accession>
<organism evidence="8 9">
    <name type="scientific">Rhodanobacter denitrificans</name>
    <dbReference type="NCBI Taxonomy" id="666685"/>
    <lineage>
        <taxon>Bacteria</taxon>
        <taxon>Pseudomonadati</taxon>
        <taxon>Pseudomonadota</taxon>
        <taxon>Gammaproteobacteria</taxon>
        <taxon>Lysobacterales</taxon>
        <taxon>Rhodanobacteraceae</taxon>
        <taxon>Rhodanobacter</taxon>
    </lineage>
</organism>
<gene>
    <name evidence="8" type="ORF">R2APBS1_2161</name>
</gene>